<comment type="subcellular location">
    <subcellularLocation>
        <location evidence="1">Membrane</location>
    </subcellularLocation>
</comment>
<sequence>MAIKKKEQQPKNKLVEILKTEYKGESLILGILATITAAIAVMIIGNVQGLHIPADFPVLGGSPNDMIFAWTVLIIALLGLALVIYPFFLPAFPEFRKISWAGFRDFADNAVRVIIFVLVFTLFVAAVDAITLRILELIEVVL</sequence>
<evidence type="ECO:0000256" key="1">
    <source>
        <dbReference type="ARBA" id="ARBA00004370"/>
    </source>
</evidence>
<proteinExistence type="predicted"/>
<dbReference type="GO" id="GO:0016020">
    <property type="term" value="C:membrane"/>
    <property type="evidence" value="ECO:0007669"/>
    <property type="project" value="UniProtKB-SubCell"/>
</dbReference>
<keyword evidence="3 8" id="KW-0812">Transmembrane</keyword>
<feature type="transmembrane region" description="Helical" evidence="8">
    <location>
        <begin position="67"/>
        <end position="92"/>
    </location>
</feature>
<dbReference type="GO" id="GO:0006886">
    <property type="term" value="P:intracellular protein transport"/>
    <property type="evidence" value="ECO:0007669"/>
    <property type="project" value="InterPro"/>
</dbReference>
<dbReference type="KEGG" id="ahk:NCTC10172_00949"/>
<organism evidence="9 10">
    <name type="scientific">Acholeplasma hippikon</name>
    <dbReference type="NCBI Taxonomy" id="264636"/>
    <lineage>
        <taxon>Bacteria</taxon>
        <taxon>Bacillati</taxon>
        <taxon>Mycoplasmatota</taxon>
        <taxon>Mollicutes</taxon>
        <taxon>Acholeplasmatales</taxon>
        <taxon>Acholeplasmataceae</taxon>
        <taxon>Acholeplasma</taxon>
    </lineage>
</organism>
<evidence type="ECO:0000313" key="9">
    <source>
        <dbReference type="EMBL" id="VEU82922.1"/>
    </source>
</evidence>
<dbReference type="STRING" id="1408416.GCA_000702765_00386"/>
<dbReference type="Gene3D" id="1.20.5.1030">
    <property type="entry name" value="Preprotein translocase secy subunit"/>
    <property type="match status" value="1"/>
</dbReference>
<evidence type="ECO:0000256" key="3">
    <source>
        <dbReference type="ARBA" id="ARBA00022692"/>
    </source>
</evidence>
<evidence type="ECO:0000256" key="7">
    <source>
        <dbReference type="ARBA" id="ARBA00023136"/>
    </source>
</evidence>
<dbReference type="RefSeq" id="WP_035368569.1">
    <property type="nucleotide sequence ID" value="NZ_LR215050.1"/>
</dbReference>
<keyword evidence="5 8" id="KW-1133">Transmembrane helix</keyword>
<accession>A0A449BKG0</accession>
<keyword evidence="4" id="KW-0653">Protein transport</keyword>
<keyword evidence="10" id="KW-1185">Reference proteome</keyword>
<dbReference type="GO" id="GO:0006605">
    <property type="term" value="P:protein targeting"/>
    <property type="evidence" value="ECO:0007669"/>
    <property type="project" value="InterPro"/>
</dbReference>
<dbReference type="EMBL" id="LR215050">
    <property type="protein sequence ID" value="VEU82922.1"/>
    <property type="molecule type" value="Genomic_DNA"/>
</dbReference>
<keyword evidence="2" id="KW-0813">Transport</keyword>
<dbReference type="AlphaFoldDB" id="A0A449BKG0"/>
<keyword evidence="7 8" id="KW-0472">Membrane</keyword>
<dbReference type="InterPro" id="IPR038379">
    <property type="entry name" value="SecE_sf"/>
</dbReference>
<dbReference type="InterPro" id="IPR001901">
    <property type="entry name" value="Translocase_SecE/Sec61-g"/>
</dbReference>
<evidence type="ECO:0000256" key="8">
    <source>
        <dbReference type="SAM" id="Phobius"/>
    </source>
</evidence>
<feature type="transmembrane region" description="Helical" evidence="8">
    <location>
        <begin position="27"/>
        <end position="47"/>
    </location>
</feature>
<protein>
    <submittedName>
        <fullName evidence="9">Preprotein translocase subunit SecE</fullName>
    </submittedName>
</protein>
<dbReference type="Proteomes" id="UP000290909">
    <property type="component" value="Chromosome"/>
</dbReference>
<reference evidence="9 10" key="1">
    <citation type="submission" date="2019-01" db="EMBL/GenBank/DDBJ databases">
        <authorList>
            <consortium name="Pathogen Informatics"/>
        </authorList>
    </citation>
    <scope>NUCLEOTIDE SEQUENCE [LARGE SCALE GENOMIC DNA]</scope>
    <source>
        <strain evidence="9 10">NCTC10172</strain>
    </source>
</reference>
<feature type="transmembrane region" description="Helical" evidence="8">
    <location>
        <begin position="113"/>
        <end position="135"/>
    </location>
</feature>
<evidence type="ECO:0000256" key="4">
    <source>
        <dbReference type="ARBA" id="ARBA00022927"/>
    </source>
</evidence>
<evidence type="ECO:0000256" key="6">
    <source>
        <dbReference type="ARBA" id="ARBA00023010"/>
    </source>
</evidence>
<gene>
    <name evidence="9" type="ORF">NCTC10172_00949</name>
</gene>
<dbReference type="Pfam" id="PF00584">
    <property type="entry name" value="SecE"/>
    <property type="match status" value="1"/>
</dbReference>
<keyword evidence="6" id="KW-0811">Translocation</keyword>
<evidence type="ECO:0000256" key="2">
    <source>
        <dbReference type="ARBA" id="ARBA00022448"/>
    </source>
</evidence>
<evidence type="ECO:0000313" key="10">
    <source>
        <dbReference type="Proteomes" id="UP000290909"/>
    </source>
</evidence>
<name>A0A449BKG0_9MOLU</name>
<evidence type="ECO:0000256" key="5">
    <source>
        <dbReference type="ARBA" id="ARBA00022989"/>
    </source>
</evidence>